<feature type="transmembrane region" description="Helical" evidence="6">
    <location>
        <begin position="101"/>
        <end position="125"/>
    </location>
</feature>
<comment type="subcellular location">
    <subcellularLocation>
        <location evidence="1">Membrane</location>
        <topology evidence="1">Multi-pass membrane protein</topology>
    </subcellularLocation>
</comment>
<dbReference type="Pfam" id="PF20684">
    <property type="entry name" value="Fung_rhodopsin"/>
    <property type="match status" value="1"/>
</dbReference>
<keyword evidence="4 6" id="KW-0472">Membrane</keyword>
<evidence type="ECO:0000313" key="8">
    <source>
        <dbReference type="EMBL" id="CAG9998314.1"/>
    </source>
</evidence>
<gene>
    <name evidence="8" type="ORF">CBYS24578_00003610</name>
</gene>
<dbReference type="GO" id="GO:0016020">
    <property type="term" value="C:membrane"/>
    <property type="evidence" value="ECO:0007669"/>
    <property type="project" value="UniProtKB-SubCell"/>
</dbReference>
<reference evidence="8 9" key="2">
    <citation type="submission" date="2021-10" db="EMBL/GenBank/DDBJ databases">
        <authorList>
            <person name="Piombo E."/>
        </authorList>
    </citation>
    <scope>NUCLEOTIDE SEQUENCE [LARGE SCALE GENOMIC DNA]</scope>
</reference>
<evidence type="ECO:0000256" key="4">
    <source>
        <dbReference type="ARBA" id="ARBA00023136"/>
    </source>
</evidence>
<keyword evidence="2 6" id="KW-0812">Transmembrane</keyword>
<dbReference type="InterPro" id="IPR052337">
    <property type="entry name" value="SAT4-like"/>
</dbReference>
<evidence type="ECO:0000256" key="2">
    <source>
        <dbReference type="ARBA" id="ARBA00022692"/>
    </source>
</evidence>
<evidence type="ECO:0000256" key="1">
    <source>
        <dbReference type="ARBA" id="ARBA00004141"/>
    </source>
</evidence>
<feature type="transmembrane region" description="Helical" evidence="6">
    <location>
        <begin position="44"/>
        <end position="65"/>
    </location>
</feature>
<proteinExistence type="inferred from homology"/>
<comment type="similarity">
    <text evidence="5">Belongs to the SAT4 family.</text>
</comment>
<accession>A0A9N9UVW7</accession>
<dbReference type="OrthoDB" id="5417887at2759"/>
<feature type="domain" description="Rhodopsin" evidence="7">
    <location>
        <begin position="28"/>
        <end position="272"/>
    </location>
</feature>
<comment type="caution">
    <text evidence="8">The sequence shown here is derived from an EMBL/GenBank/DDBJ whole genome shotgun (WGS) entry which is preliminary data.</text>
</comment>
<dbReference type="InterPro" id="IPR049326">
    <property type="entry name" value="Rhodopsin_dom_fungi"/>
</dbReference>
<feature type="transmembrane region" description="Helical" evidence="6">
    <location>
        <begin position="12"/>
        <end position="32"/>
    </location>
</feature>
<feature type="transmembrane region" description="Helical" evidence="6">
    <location>
        <begin position="137"/>
        <end position="157"/>
    </location>
</feature>
<dbReference type="AlphaFoldDB" id="A0A9N9UVW7"/>
<evidence type="ECO:0000256" key="3">
    <source>
        <dbReference type="ARBA" id="ARBA00022989"/>
    </source>
</evidence>
<protein>
    <recommendedName>
        <fullName evidence="7">Rhodopsin domain-containing protein</fullName>
    </recommendedName>
</protein>
<dbReference type="PANTHER" id="PTHR33048:SF146">
    <property type="entry name" value="INTEGRAL MEMBRANE PROTEIN"/>
    <property type="match status" value="1"/>
</dbReference>
<keyword evidence="9" id="KW-1185">Reference proteome</keyword>
<sequence>MMDSEDLQPAVLSVAWVFASLSLAVVVARLWIRTQVVRQVRIDDYLIIFTMVSALLPSFAFGLMLSLGNSAFLSVSARYALGKHIETVLTNPLYISYTLKYVFLCEFFAIMCPCFGRISFALMLLSLLPPNKVSRRILQFIIAIAFIVDLSTVIISFTQCRPIEAFWDMRPNPDCWPKTVQQYTGFFQGSLGSAVDLTLACFPASLFWNLKMAWKQKAALSSIMGLGILYALIDSHEHRRGPDSYEYSAMIASIIKTIQLQAITATEDITCMIPHIPKHITA</sequence>
<reference evidence="9" key="1">
    <citation type="submission" date="2019-06" db="EMBL/GenBank/DDBJ databases">
        <authorList>
            <person name="Broberg M."/>
        </authorList>
    </citation>
    <scope>NUCLEOTIDE SEQUENCE [LARGE SCALE GENOMIC DNA]</scope>
</reference>
<name>A0A9N9UVW7_9HYPO</name>
<keyword evidence="3 6" id="KW-1133">Transmembrane helix</keyword>
<evidence type="ECO:0000256" key="6">
    <source>
        <dbReference type="SAM" id="Phobius"/>
    </source>
</evidence>
<evidence type="ECO:0000256" key="5">
    <source>
        <dbReference type="ARBA" id="ARBA00038359"/>
    </source>
</evidence>
<organism evidence="8 9">
    <name type="scientific">Clonostachys byssicola</name>
    <dbReference type="NCBI Taxonomy" id="160290"/>
    <lineage>
        <taxon>Eukaryota</taxon>
        <taxon>Fungi</taxon>
        <taxon>Dikarya</taxon>
        <taxon>Ascomycota</taxon>
        <taxon>Pezizomycotina</taxon>
        <taxon>Sordariomycetes</taxon>
        <taxon>Hypocreomycetidae</taxon>
        <taxon>Hypocreales</taxon>
        <taxon>Bionectriaceae</taxon>
        <taxon>Clonostachys</taxon>
    </lineage>
</organism>
<dbReference type="EMBL" id="CABFNO020001546">
    <property type="protein sequence ID" value="CAG9998314.1"/>
    <property type="molecule type" value="Genomic_DNA"/>
</dbReference>
<dbReference type="PANTHER" id="PTHR33048">
    <property type="entry name" value="PTH11-LIKE INTEGRAL MEMBRANE PROTEIN (AFU_ORTHOLOGUE AFUA_5G11245)"/>
    <property type="match status" value="1"/>
</dbReference>
<evidence type="ECO:0000313" key="9">
    <source>
        <dbReference type="Proteomes" id="UP000754883"/>
    </source>
</evidence>
<dbReference type="Proteomes" id="UP000754883">
    <property type="component" value="Unassembled WGS sequence"/>
</dbReference>
<evidence type="ECO:0000259" key="7">
    <source>
        <dbReference type="Pfam" id="PF20684"/>
    </source>
</evidence>